<dbReference type="RefSeq" id="WP_311662042.1">
    <property type="nucleotide sequence ID" value="NZ_JAVRHT010000004.1"/>
</dbReference>
<dbReference type="Proteomes" id="UP001267426">
    <property type="component" value="Unassembled WGS sequence"/>
</dbReference>
<gene>
    <name evidence="6" type="ORF">RM540_03130</name>
</gene>
<dbReference type="Gene3D" id="3.30.1490.20">
    <property type="entry name" value="ATP-grasp fold, A domain"/>
    <property type="match status" value="1"/>
</dbReference>
<dbReference type="InterPro" id="IPR013815">
    <property type="entry name" value="ATP_grasp_subdomain_1"/>
</dbReference>
<keyword evidence="7" id="KW-1185">Reference proteome</keyword>
<evidence type="ECO:0000313" key="6">
    <source>
        <dbReference type="EMBL" id="MDT0630730.1"/>
    </source>
</evidence>
<comment type="caution">
    <text evidence="6">The sequence shown here is derived from an EMBL/GenBank/DDBJ whole genome shotgun (WGS) entry which is preliminary data.</text>
</comment>
<dbReference type="Pfam" id="PF18603">
    <property type="entry name" value="LAL_C2"/>
    <property type="match status" value="1"/>
</dbReference>
<evidence type="ECO:0000256" key="1">
    <source>
        <dbReference type="ARBA" id="ARBA00022598"/>
    </source>
</evidence>
<dbReference type="EMBL" id="JAVRHT010000004">
    <property type="protein sequence ID" value="MDT0630730.1"/>
    <property type="molecule type" value="Genomic_DNA"/>
</dbReference>
<dbReference type="PROSITE" id="PS50975">
    <property type="entry name" value="ATP_GRASP"/>
    <property type="match status" value="1"/>
</dbReference>
<dbReference type="InterPro" id="IPR005479">
    <property type="entry name" value="CPAse_ATP-bd"/>
</dbReference>
<evidence type="ECO:0000256" key="3">
    <source>
        <dbReference type="ARBA" id="ARBA00022840"/>
    </source>
</evidence>
<dbReference type="InterPro" id="IPR052032">
    <property type="entry name" value="ATP-dep_AA_Ligase"/>
</dbReference>
<evidence type="ECO:0000256" key="4">
    <source>
        <dbReference type="PROSITE-ProRule" id="PRU00409"/>
    </source>
</evidence>
<evidence type="ECO:0000259" key="5">
    <source>
        <dbReference type="PROSITE" id="PS50975"/>
    </source>
</evidence>
<dbReference type="InterPro" id="IPR040570">
    <property type="entry name" value="LAL_C2"/>
</dbReference>
<dbReference type="Gene3D" id="3.40.50.20">
    <property type="match status" value="1"/>
</dbReference>
<organism evidence="6 7">
    <name type="scientific">Rubrivirga litoralis</name>
    <dbReference type="NCBI Taxonomy" id="3075598"/>
    <lineage>
        <taxon>Bacteria</taxon>
        <taxon>Pseudomonadati</taxon>
        <taxon>Rhodothermota</taxon>
        <taxon>Rhodothermia</taxon>
        <taxon>Rhodothermales</taxon>
        <taxon>Rubricoccaceae</taxon>
        <taxon>Rubrivirga</taxon>
    </lineage>
</organism>
<keyword evidence="3 4" id="KW-0067">ATP-binding</keyword>
<feature type="domain" description="ATP-grasp" evidence="5">
    <location>
        <begin position="108"/>
        <end position="290"/>
    </location>
</feature>
<keyword evidence="1" id="KW-0436">Ligase</keyword>
<reference evidence="6 7" key="1">
    <citation type="submission" date="2023-09" db="EMBL/GenBank/DDBJ databases">
        <authorList>
            <person name="Rey-Velasco X."/>
        </authorList>
    </citation>
    <scope>NUCLEOTIDE SEQUENCE [LARGE SCALE GENOMIC DNA]</scope>
    <source>
        <strain evidence="6 7">F394</strain>
    </source>
</reference>
<evidence type="ECO:0000256" key="2">
    <source>
        <dbReference type="ARBA" id="ARBA00022741"/>
    </source>
</evidence>
<proteinExistence type="predicted"/>
<evidence type="ECO:0000313" key="7">
    <source>
        <dbReference type="Proteomes" id="UP001267426"/>
    </source>
</evidence>
<name>A0ABU3BN84_9BACT</name>
<sequence length="383" mass="39130">MTTVVLVGLRAGALDAAERLGLGAVAVTEAPPGPRRAARLAGHVQASFAAPPDAWRRVARSLRAHRPAAIVALTERSVLPAAHLRAVLGLDGLTVEAAHACTDKRAMKRAARAAGLACADVVEAEEGLSADALVERLGLPLVVKPAVGSGGRGATVCRTRADVPDALDPGWMAESFVDGVEMSAETLGGSETGAGGSVWTNATRYVVPTWASLLPAPPETDGLDAVRALAEAARRALGVDRGMTHLEAFQTAGGPVFGEMAARPPGGHLMALVRLAYGVDPWEAVLRAELGDNPGLPAHAARSAAAWIVHPGAGRVTRAEGAEACRALPGVEEVVLRVAPGDVVGPRTGSGEEVGHVLVTGATAAEAEARLRAARDALRVEVA</sequence>
<keyword evidence="2 4" id="KW-0547">Nucleotide-binding</keyword>
<dbReference type="PANTHER" id="PTHR43585:SF2">
    <property type="entry name" value="ATP-GRASP ENZYME FSQD"/>
    <property type="match status" value="1"/>
</dbReference>
<accession>A0ABU3BN84</accession>
<dbReference type="SUPFAM" id="SSF56059">
    <property type="entry name" value="Glutathione synthetase ATP-binding domain-like"/>
    <property type="match status" value="1"/>
</dbReference>
<protein>
    <submittedName>
        <fullName evidence="6">ATP-grasp domain-containing protein</fullName>
    </submittedName>
</protein>
<dbReference type="Pfam" id="PF02786">
    <property type="entry name" value="CPSase_L_D2"/>
    <property type="match status" value="1"/>
</dbReference>
<dbReference type="PANTHER" id="PTHR43585">
    <property type="entry name" value="FUMIPYRROLE BIOSYNTHESIS PROTEIN C"/>
    <property type="match status" value="1"/>
</dbReference>
<dbReference type="InterPro" id="IPR011761">
    <property type="entry name" value="ATP-grasp"/>
</dbReference>
<dbReference type="Gene3D" id="3.30.470.20">
    <property type="entry name" value="ATP-grasp fold, B domain"/>
    <property type="match status" value="1"/>
</dbReference>